<dbReference type="AlphaFoldDB" id="A0A512IJ25"/>
<accession>A0A512IJ25</accession>
<dbReference type="Pfam" id="PF19453">
    <property type="entry name" value="DUF5991"/>
    <property type="match status" value="1"/>
</dbReference>
<feature type="signal peptide" evidence="1">
    <location>
        <begin position="1"/>
        <end position="25"/>
    </location>
</feature>
<feature type="chain" id="PRO_5022215499" evidence="1">
    <location>
        <begin position="26"/>
        <end position="158"/>
    </location>
</feature>
<sequence length="158" mass="16644">MRSNRVGSVVIALAALVGFAPQAGAQNGAPPSWKGGYRYAFDGGKTAGGSAIAVTCDLVIVPGAARGGCLLSVSGFQSDKRIVCHATGDARSVDVAFHGYEDGKIVNRYGVAVYKPGQTLLTLKRDENGELQTKWDGFRPDLPADAANPGRYFRLVEK</sequence>
<evidence type="ECO:0000313" key="3">
    <source>
        <dbReference type="Proteomes" id="UP000321258"/>
    </source>
</evidence>
<evidence type="ECO:0000313" key="2">
    <source>
        <dbReference type="EMBL" id="GEO97701.1"/>
    </source>
</evidence>
<proteinExistence type="predicted"/>
<name>A0A512IJ25_9HYPH</name>
<dbReference type="RefSeq" id="WP_147075998.1">
    <property type="nucleotide sequence ID" value="NZ_BJZT01000001.1"/>
</dbReference>
<keyword evidence="3" id="KW-1185">Reference proteome</keyword>
<dbReference type="OrthoDB" id="7567271at2"/>
<organism evidence="2 3">
    <name type="scientific">Methylobacterium haplocladii</name>
    <dbReference type="NCBI Taxonomy" id="1176176"/>
    <lineage>
        <taxon>Bacteria</taxon>
        <taxon>Pseudomonadati</taxon>
        <taxon>Pseudomonadota</taxon>
        <taxon>Alphaproteobacteria</taxon>
        <taxon>Hyphomicrobiales</taxon>
        <taxon>Methylobacteriaceae</taxon>
        <taxon>Methylobacterium</taxon>
    </lineage>
</organism>
<comment type="caution">
    <text evidence="2">The sequence shown here is derived from an EMBL/GenBank/DDBJ whole genome shotgun (WGS) entry which is preliminary data.</text>
</comment>
<evidence type="ECO:0000256" key="1">
    <source>
        <dbReference type="SAM" id="SignalP"/>
    </source>
</evidence>
<dbReference type="Proteomes" id="UP000321258">
    <property type="component" value="Unassembled WGS sequence"/>
</dbReference>
<keyword evidence="1" id="KW-0732">Signal</keyword>
<reference evidence="2 3" key="1">
    <citation type="submission" date="2019-07" db="EMBL/GenBank/DDBJ databases">
        <title>Whole genome shotgun sequence of Methylobacterium haplocladii NBRC 107714.</title>
        <authorList>
            <person name="Hosoyama A."/>
            <person name="Uohara A."/>
            <person name="Ohji S."/>
            <person name="Ichikawa N."/>
        </authorList>
    </citation>
    <scope>NUCLEOTIDE SEQUENCE [LARGE SCALE GENOMIC DNA]</scope>
    <source>
        <strain evidence="2 3">NBRC 107714</strain>
    </source>
</reference>
<gene>
    <name evidence="2" type="ORF">MHA02_00890</name>
</gene>
<dbReference type="EMBL" id="BJZT01000001">
    <property type="protein sequence ID" value="GEO97701.1"/>
    <property type="molecule type" value="Genomic_DNA"/>
</dbReference>
<protein>
    <submittedName>
        <fullName evidence="2">Uncharacterized protein</fullName>
    </submittedName>
</protein>
<dbReference type="InterPro" id="IPR046033">
    <property type="entry name" value="DUF5991"/>
</dbReference>